<evidence type="ECO:0000313" key="1">
    <source>
        <dbReference type="EMBL" id="RFU34685.1"/>
    </source>
</evidence>
<accession>A0A3E2HMS1</accession>
<dbReference type="EMBL" id="NCSJ02000017">
    <property type="protein sequence ID" value="RFU34685.1"/>
    <property type="molecule type" value="Genomic_DNA"/>
</dbReference>
<proteinExistence type="predicted"/>
<sequence length="104" mass="11409">MQSGHTTTPQPQFRPPKKLAFWYVEGAIFKTLRGEVVRSSEEVLVPLDVPVALEVPTPFPRLLTNRQADEAFSVSAVFYGLGLNQAAVAGLKTTERSEIDGLHS</sequence>
<reference evidence="1 2" key="1">
    <citation type="submission" date="2018-05" db="EMBL/GenBank/DDBJ databases">
        <title>Draft genome sequence of Scytalidium lignicola DSM 105466, a ubiquitous saprotrophic fungus.</title>
        <authorList>
            <person name="Buettner E."/>
            <person name="Gebauer A.M."/>
            <person name="Hofrichter M."/>
            <person name="Liers C."/>
            <person name="Kellner H."/>
        </authorList>
    </citation>
    <scope>NUCLEOTIDE SEQUENCE [LARGE SCALE GENOMIC DNA]</scope>
    <source>
        <strain evidence="1 2">DSM 105466</strain>
    </source>
</reference>
<dbReference type="AlphaFoldDB" id="A0A3E2HMS1"/>
<feature type="non-terminal residue" evidence="1">
    <location>
        <position position="1"/>
    </location>
</feature>
<comment type="caution">
    <text evidence="1">The sequence shown here is derived from an EMBL/GenBank/DDBJ whole genome shotgun (WGS) entry which is preliminary data.</text>
</comment>
<feature type="non-terminal residue" evidence="1">
    <location>
        <position position="104"/>
    </location>
</feature>
<evidence type="ECO:0000313" key="2">
    <source>
        <dbReference type="Proteomes" id="UP000258309"/>
    </source>
</evidence>
<protein>
    <submittedName>
        <fullName evidence="1">Uncharacterized protein</fullName>
    </submittedName>
</protein>
<gene>
    <name evidence="1" type="ORF">B7463_g1650</name>
</gene>
<organism evidence="1 2">
    <name type="scientific">Scytalidium lignicola</name>
    <name type="common">Hyphomycete</name>
    <dbReference type="NCBI Taxonomy" id="5539"/>
    <lineage>
        <taxon>Eukaryota</taxon>
        <taxon>Fungi</taxon>
        <taxon>Dikarya</taxon>
        <taxon>Ascomycota</taxon>
        <taxon>Pezizomycotina</taxon>
        <taxon>Leotiomycetes</taxon>
        <taxon>Leotiomycetes incertae sedis</taxon>
        <taxon>Scytalidium</taxon>
    </lineage>
</organism>
<name>A0A3E2HMS1_SCYLI</name>
<dbReference type="Proteomes" id="UP000258309">
    <property type="component" value="Unassembled WGS sequence"/>
</dbReference>
<keyword evidence="2" id="KW-1185">Reference proteome</keyword>